<keyword evidence="2" id="KW-1185">Reference proteome</keyword>
<proteinExistence type="predicted"/>
<dbReference type="EMBL" id="JBHUIJ010000006">
    <property type="protein sequence ID" value="MFD2237043.1"/>
    <property type="molecule type" value="Genomic_DNA"/>
</dbReference>
<gene>
    <name evidence="1" type="ORF">ACFSKQ_06120</name>
</gene>
<reference evidence="2" key="1">
    <citation type="journal article" date="2019" name="Int. J. Syst. Evol. Microbiol.">
        <title>The Global Catalogue of Microorganisms (GCM) 10K type strain sequencing project: providing services to taxonomists for standard genome sequencing and annotation.</title>
        <authorList>
            <consortium name="The Broad Institute Genomics Platform"/>
            <consortium name="The Broad Institute Genome Sequencing Center for Infectious Disease"/>
            <person name="Wu L."/>
            <person name="Ma J."/>
        </authorList>
    </citation>
    <scope>NUCLEOTIDE SEQUENCE [LARGE SCALE GENOMIC DNA]</scope>
    <source>
        <strain evidence="2">ZS-35-S2</strain>
    </source>
</reference>
<dbReference type="NCBIfam" id="TIGR01563">
    <property type="entry name" value="gp16_SPP1"/>
    <property type="match status" value="1"/>
</dbReference>
<evidence type="ECO:0000313" key="1">
    <source>
        <dbReference type="EMBL" id="MFD2237043.1"/>
    </source>
</evidence>
<organism evidence="1 2">
    <name type="scientific">Aureimonas populi</name>
    <dbReference type="NCBI Taxonomy" id="1701758"/>
    <lineage>
        <taxon>Bacteria</taxon>
        <taxon>Pseudomonadati</taxon>
        <taxon>Pseudomonadota</taxon>
        <taxon>Alphaproteobacteria</taxon>
        <taxon>Hyphomicrobiales</taxon>
        <taxon>Aurantimonadaceae</taxon>
        <taxon>Aureimonas</taxon>
    </lineage>
</organism>
<comment type="caution">
    <text evidence="1">The sequence shown here is derived from an EMBL/GenBank/DDBJ whole genome shotgun (WGS) entry which is preliminary data.</text>
</comment>
<accession>A0ABW5CMR8</accession>
<dbReference type="InterPro" id="IPR038666">
    <property type="entry name" value="SSP1_head-tail_sf"/>
</dbReference>
<dbReference type="Pfam" id="PF05521">
    <property type="entry name" value="Phage_HCP"/>
    <property type="match status" value="1"/>
</dbReference>
<dbReference type="Gene3D" id="2.40.10.270">
    <property type="entry name" value="Bacteriophage SPP1 head-tail adaptor protein"/>
    <property type="match status" value="1"/>
</dbReference>
<dbReference type="Proteomes" id="UP001597371">
    <property type="component" value="Unassembled WGS sequence"/>
</dbReference>
<evidence type="ECO:0000313" key="2">
    <source>
        <dbReference type="Proteomes" id="UP001597371"/>
    </source>
</evidence>
<sequence>MTFLDAGMLDRRAALEVNETVRDALGGARDDWREVAEISVRLEPLGPAVAERFDQRIGTLTHRVILRHREDVARGMAFRLRGRRMLIRSVHDPDETRRFLVCRCEEEA</sequence>
<dbReference type="InterPro" id="IPR008767">
    <property type="entry name" value="Phage_SPP1_head-tail_adaptor"/>
</dbReference>
<name>A0ABW5CMR8_9HYPH</name>
<dbReference type="RefSeq" id="WP_245195529.1">
    <property type="nucleotide sequence ID" value="NZ_CP072611.1"/>
</dbReference>
<protein>
    <submittedName>
        <fullName evidence="1">Phage head closure protein</fullName>
    </submittedName>
</protein>